<sequence>MNEEQMLRISQEIDAEISGEIKPLRKPTKWSALTTHLGLTGIVLGGLSFGSGLAKASESQTRPVPTETPTPGLTPTVTP</sequence>
<dbReference type="EMBL" id="LCAN01000043">
    <property type="protein sequence ID" value="KKR91204.1"/>
    <property type="molecule type" value="Genomic_DNA"/>
</dbReference>
<dbReference type="Proteomes" id="UP000034961">
    <property type="component" value="Unassembled WGS sequence"/>
</dbReference>
<feature type="region of interest" description="Disordered" evidence="1">
    <location>
        <begin position="53"/>
        <end position="79"/>
    </location>
</feature>
<evidence type="ECO:0000313" key="3">
    <source>
        <dbReference type="Proteomes" id="UP000034961"/>
    </source>
</evidence>
<proteinExistence type="predicted"/>
<organism evidence="2 3">
    <name type="scientific">Candidatus Roizmanbacteria bacterium GW2011_GWA1_41_13</name>
    <dbReference type="NCBI Taxonomy" id="1618474"/>
    <lineage>
        <taxon>Bacteria</taxon>
        <taxon>Candidatus Roizmaniibacteriota</taxon>
    </lineage>
</organism>
<comment type="caution">
    <text evidence="2">The sequence shown here is derived from an EMBL/GenBank/DDBJ whole genome shotgun (WGS) entry which is preliminary data.</text>
</comment>
<gene>
    <name evidence="2" type="ORF">UU41_C0043G0001</name>
</gene>
<accession>A0A0G0UR28</accession>
<protein>
    <submittedName>
        <fullName evidence="2">Uncharacterized protein</fullName>
    </submittedName>
</protein>
<evidence type="ECO:0000256" key="1">
    <source>
        <dbReference type="SAM" id="MobiDB-lite"/>
    </source>
</evidence>
<feature type="compositionally biased region" description="Low complexity" evidence="1">
    <location>
        <begin position="63"/>
        <end position="79"/>
    </location>
</feature>
<name>A0A0G0UR28_9BACT</name>
<dbReference type="AlphaFoldDB" id="A0A0G0UR28"/>
<feature type="non-terminal residue" evidence="2">
    <location>
        <position position="79"/>
    </location>
</feature>
<evidence type="ECO:0000313" key="2">
    <source>
        <dbReference type="EMBL" id="KKR91204.1"/>
    </source>
</evidence>
<reference evidence="2 3" key="1">
    <citation type="journal article" date="2015" name="Nature">
        <title>rRNA introns, odd ribosomes, and small enigmatic genomes across a large radiation of phyla.</title>
        <authorList>
            <person name="Brown C.T."/>
            <person name="Hug L.A."/>
            <person name="Thomas B.C."/>
            <person name="Sharon I."/>
            <person name="Castelle C.J."/>
            <person name="Singh A."/>
            <person name="Wilkins M.J."/>
            <person name="Williams K.H."/>
            <person name="Banfield J.F."/>
        </authorList>
    </citation>
    <scope>NUCLEOTIDE SEQUENCE [LARGE SCALE GENOMIC DNA]</scope>
</reference>